<keyword evidence="3" id="KW-0436">Ligase</keyword>
<proteinExistence type="predicted"/>
<sequence>MKASPSLPPAIVLGGDSAIALTVIRELGRHGVPVIAVDQAAHALARRSRFVRQFVQPPADGTPLEQWLPPLIRQSGAKVLFAIGEKTLLNLSELPDIIDGCRISTPRRDQLAVVLDKTRTLEIARALGLSTPDCWQPRKGEDFAAEAAGLSYPAVLKWSDPPAIWALLKDAGLPFLKAEYAEDSQGLLGLLSRYDALGRWPMVQSWCGGYGMGQMLLMEQGRALLRFQHRRLREYPATGGISTLCAAVPPGEHAEQMRLSEALLAALGWRGSAMVEYRHDPETGRYWLMEVNGRFWGSMALASQCGVCFAWEEYRRALDPDAEEAPQPPYPPRRARFVVPDTKRLARIWRSPASGALSGRARFSRWRETLSYLSDFFDRATGYYIWDRNDPMPFFTDMLAILRRERHRDSAA</sequence>
<dbReference type="Gene3D" id="3.30.470.20">
    <property type="entry name" value="ATP-grasp fold, B domain"/>
    <property type="match status" value="1"/>
</dbReference>
<dbReference type="SUPFAM" id="SSF56059">
    <property type="entry name" value="Glutathione synthetase ATP-binding domain-like"/>
    <property type="match status" value="1"/>
</dbReference>
<dbReference type="GO" id="GO:0046872">
    <property type="term" value="F:metal ion binding"/>
    <property type="evidence" value="ECO:0007669"/>
    <property type="project" value="InterPro"/>
</dbReference>
<comment type="caution">
    <text evidence="3">The sequence shown here is derived from an EMBL/GenBank/DDBJ whole genome shotgun (WGS) entry which is preliminary data.</text>
</comment>
<evidence type="ECO:0000313" key="4">
    <source>
        <dbReference type="Proteomes" id="UP000571950"/>
    </source>
</evidence>
<dbReference type="AlphaFoldDB" id="A0A7W6BED7"/>
<reference evidence="3 4" key="1">
    <citation type="submission" date="2020-08" db="EMBL/GenBank/DDBJ databases">
        <title>Genomic Encyclopedia of Type Strains, Phase IV (KMG-IV): sequencing the most valuable type-strain genomes for metagenomic binning, comparative biology and taxonomic classification.</title>
        <authorList>
            <person name="Goeker M."/>
        </authorList>
    </citation>
    <scope>NUCLEOTIDE SEQUENCE [LARGE SCALE GENOMIC DNA]</scope>
    <source>
        <strain evidence="3 4">DSM 26189</strain>
    </source>
</reference>
<gene>
    <name evidence="3" type="ORF">GGR43_000268</name>
</gene>
<evidence type="ECO:0000259" key="2">
    <source>
        <dbReference type="PROSITE" id="PS50975"/>
    </source>
</evidence>
<dbReference type="GO" id="GO:0005524">
    <property type="term" value="F:ATP binding"/>
    <property type="evidence" value="ECO:0007669"/>
    <property type="project" value="UniProtKB-UniRule"/>
</dbReference>
<keyword evidence="1" id="KW-0547">Nucleotide-binding</keyword>
<evidence type="ECO:0000313" key="3">
    <source>
        <dbReference type="EMBL" id="MBB3924574.1"/>
    </source>
</evidence>
<dbReference type="InterPro" id="IPR011761">
    <property type="entry name" value="ATP-grasp"/>
</dbReference>
<protein>
    <submittedName>
        <fullName evidence="3">Putative ATP-grasp superfamily ATP-dependent carboligase</fullName>
    </submittedName>
</protein>
<keyword evidence="1" id="KW-0067">ATP-binding</keyword>
<dbReference type="Proteomes" id="UP000571950">
    <property type="component" value="Unassembled WGS sequence"/>
</dbReference>
<name>A0A7W6BED7_9SPHN</name>
<accession>A0A7W6BED7</accession>
<evidence type="ECO:0000256" key="1">
    <source>
        <dbReference type="PROSITE-ProRule" id="PRU00409"/>
    </source>
</evidence>
<dbReference type="PROSITE" id="PS50975">
    <property type="entry name" value="ATP_GRASP"/>
    <property type="match status" value="1"/>
</dbReference>
<dbReference type="GO" id="GO:0016874">
    <property type="term" value="F:ligase activity"/>
    <property type="evidence" value="ECO:0007669"/>
    <property type="project" value="UniProtKB-KW"/>
</dbReference>
<dbReference type="EMBL" id="JACIDT010000001">
    <property type="protein sequence ID" value="MBB3924574.1"/>
    <property type="molecule type" value="Genomic_DNA"/>
</dbReference>
<feature type="domain" description="ATP-grasp" evidence="2">
    <location>
        <begin position="121"/>
        <end position="318"/>
    </location>
</feature>
<dbReference type="RefSeq" id="WP_188070138.1">
    <property type="nucleotide sequence ID" value="NZ_BSPS01000164.1"/>
</dbReference>
<organism evidence="3 4">
    <name type="scientific">Sphingobium jiangsuense</name>
    <dbReference type="NCBI Taxonomy" id="870476"/>
    <lineage>
        <taxon>Bacteria</taxon>
        <taxon>Pseudomonadati</taxon>
        <taxon>Pseudomonadota</taxon>
        <taxon>Alphaproteobacteria</taxon>
        <taxon>Sphingomonadales</taxon>
        <taxon>Sphingomonadaceae</taxon>
        <taxon>Sphingobium</taxon>
    </lineage>
</organism>
<keyword evidence="4" id="KW-1185">Reference proteome</keyword>